<dbReference type="Proteomes" id="UP001168972">
    <property type="component" value="Unassembled WGS sequence"/>
</dbReference>
<comment type="caution">
    <text evidence="3">The sequence shown here is derived from an EMBL/GenBank/DDBJ whole genome shotgun (WGS) entry which is preliminary data.</text>
</comment>
<protein>
    <submittedName>
        <fullName evidence="3">Uncharacterized protein</fullName>
    </submittedName>
</protein>
<dbReference type="Pfam" id="PF07898">
    <property type="entry name" value="DUF1676"/>
    <property type="match status" value="1"/>
</dbReference>
<proteinExistence type="predicted"/>
<keyword evidence="2" id="KW-0732">Signal</keyword>
<organism evidence="3 4">
    <name type="scientific">Microctonus hyperodae</name>
    <name type="common">Parasitoid wasp</name>
    <dbReference type="NCBI Taxonomy" id="165561"/>
    <lineage>
        <taxon>Eukaryota</taxon>
        <taxon>Metazoa</taxon>
        <taxon>Ecdysozoa</taxon>
        <taxon>Arthropoda</taxon>
        <taxon>Hexapoda</taxon>
        <taxon>Insecta</taxon>
        <taxon>Pterygota</taxon>
        <taxon>Neoptera</taxon>
        <taxon>Endopterygota</taxon>
        <taxon>Hymenoptera</taxon>
        <taxon>Apocrita</taxon>
        <taxon>Ichneumonoidea</taxon>
        <taxon>Braconidae</taxon>
        <taxon>Euphorinae</taxon>
        <taxon>Microctonus</taxon>
    </lineage>
</organism>
<reference evidence="3" key="2">
    <citation type="submission" date="2023-03" db="EMBL/GenBank/DDBJ databases">
        <authorList>
            <person name="Inwood S.N."/>
            <person name="Skelly J.G."/>
            <person name="Guhlin J."/>
            <person name="Harrop T.W.R."/>
            <person name="Goldson S.G."/>
            <person name="Dearden P.K."/>
        </authorList>
    </citation>
    <scope>NUCLEOTIDE SEQUENCE</scope>
    <source>
        <strain evidence="3">Lincoln</strain>
        <tissue evidence="3">Whole body</tissue>
    </source>
</reference>
<dbReference type="InterPro" id="IPR012464">
    <property type="entry name" value="DUF1676"/>
</dbReference>
<feature type="chain" id="PRO_5041287999" evidence="2">
    <location>
        <begin position="17"/>
        <end position="254"/>
    </location>
</feature>
<accession>A0AA39G8I3</accession>
<sequence length="254" mass="27506">MKKFVIFGIFIATALAVPAPEINNGNLDCLETSESFFSCLAVKANNAIVRAARSNEFELIQGITFIRDTPMERSGKTLETETEMLNELPRETSDRIMKLISMIYESTVSFLKSHSLKINVPDQPLVRALSEGRAKLKKFALPVMAAVALKLFALVPIVMGGLGLLVLKALVVGKIALLFAAILAFQRFAGGSGASSIGSIFNRTPQASYYDGTASQGWASGVQQPQSGYYKRSFDDVKTAQNLAYSAHAPTESD</sequence>
<gene>
    <name evidence="3" type="ORF">PV327_001113</name>
</gene>
<dbReference type="AlphaFoldDB" id="A0AA39G8I3"/>
<keyword evidence="1" id="KW-0812">Transmembrane</keyword>
<keyword evidence="1" id="KW-0472">Membrane</keyword>
<dbReference type="EMBL" id="JAQQBR010000001">
    <property type="protein sequence ID" value="KAK0183035.1"/>
    <property type="molecule type" value="Genomic_DNA"/>
</dbReference>
<feature type="transmembrane region" description="Helical" evidence="1">
    <location>
        <begin position="165"/>
        <end position="185"/>
    </location>
</feature>
<dbReference type="GO" id="GO:0016020">
    <property type="term" value="C:membrane"/>
    <property type="evidence" value="ECO:0007669"/>
    <property type="project" value="TreeGrafter"/>
</dbReference>
<reference evidence="3" key="1">
    <citation type="journal article" date="2023" name="bioRxiv">
        <title>Scaffold-level genome assemblies of two parasitoid biocontrol wasps reveal the parthenogenesis mechanism and an associated novel virus.</title>
        <authorList>
            <person name="Inwood S."/>
            <person name="Skelly J."/>
            <person name="Guhlin J."/>
            <person name="Harrop T."/>
            <person name="Goldson S."/>
            <person name="Dearden P."/>
        </authorList>
    </citation>
    <scope>NUCLEOTIDE SEQUENCE</scope>
    <source>
        <strain evidence="3">Lincoln</strain>
        <tissue evidence="3">Whole body</tissue>
    </source>
</reference>
<dbReference type="PANTHER" id="PTHR21879">
    <property type="entry name" value="FI03362P-RELATED-RELATED"/>
    <property type="match status" value="1"/>
</dbReference>
<evidence type="ECO:0000313" key="3">
    <source>
        <dbReference type="EMBL" id="KAK0183035.1"/>
    </source>
</evidence>
<dbReference type="PANTHER" id="PTHR21879:SF17">
    <property type="entry name" value="LD24139P"/>
    <property type="match status" value="1"/>
</dbReference>
<evidence type="ECO:0000256" key="2">
    <source>
        <dbReference type="SAM" id="SignalP"/>
    </source>
</evidence>
<feature type="transmembrane region" description="Helical" evidence="1">
    <location>
        <begin position="139"/>
        <end position="158"/>
    </location>
</feature>
<feature type="signal peptide" evidence="2">
    <location>
        <begin position="1"/>
        <end position="16"/>
    </location>
</feature>
<keyword evidence="1" id="KW-1133">Transmembrane helix</keyword>
<keyword evidence="4" id="KW-1185">Reference proteome</keyword>
<name>A0AA39G8I3_MICHY</name>
<evidence type="ECO:0000313" key="4">
    <source>
        <dbReference type="Proteomes" id="UP001168972"/>
    </source>
</evidence>
<evidence type="ECO:0000256" key="1">
    <source>
        <dbReference type="SAM" id="Phobius"/>
    </source>
</evidence>